<dbReference type="EMBL" id="ADZU01000023">
    <property type="protein sequence ID" value="EFS92475.1"/>
    <property type="molecule type" value="Genomic_DNA"/>
</dbReference>
<organism evidence="2 3">
    <name type="scientific">Cutibacterium modestum HL044PA1</name>
    <dbReference type="NCBI Taxonomy" id="765109"/>
    <lineage>
        <taxon>Bacteria</taxon>
        <taxon>Bacillati</taxon>
        <taxon>Actinomycetota</taxon>
        <taxon>Actinomycetes</taxon>
        <taxon>Propionibacteriales</taxon>
        <taxon>Propionibacteriaceae</taxon>
        <taxon>Cutibacterium</taxon>
        <taxon>Cutibacterium modestum</taxon>
    </lineage>
</organism>
<comment type="caution">
    <text evidence="2">The sequence shown here is derived from an EMBL/GenBank/DDBJ whole genome shotgun (WGS) entry which is preliminary data.</text>
</comment>
<reference evidence="2" key="1">
    <citation type="submission" date="2010-08" db="EMBL/GenBank/DDBJ databases">
        <authorList>
            <person name="Weinstock G."/>
            <person name="Sodergren E."/>
            <person name="Clifton S."/>
            <person name="Fulton L."/>
            <person name="Fulton B."/>
            <person name="Courtney L."/>
            <person name="Fronick C."/>
            <person name="Harrison M."/>
            <person name="Strong C."/>
            <person name="Farmer C."/>
            <person name="Delahaunty K."/>
            <person name="Markovic C."/>
            <person name="Hall O."/>
            <person name="Minx P."/>
            <person name="Tomlinson C."/>
            <person name="Mitreva M."/>
            <person name="Hou S."/>
            <person name="Chen J."/>
            <person name="Wollam A."/>
            <person name="Pepin K.H."/>
            <person name="Johnson M."/>
            <person name="Bhonagiri V."/>
            <person name="Zhang X."/>
            <person name="Suruliraj S."/>
            <person name="Warren W."/>
            <person name="Chinwalla A."/>
            <person name="Mardis E.R."/>
            <person name="Wilson R.K."/>
        </authorList>
    </citation>
    <scope>NUCLEOTIDE SEQUENCE [LARGE SCALE GENOMIC DNA]</scope>
    <source>
        <strain evidence="2">HL044PA1</strain>
    </source>
</reference>
<accession>A0ABP2K9R1</accession>
<gene>
    <name evidence="2" type="ORF">HMPREF9607_01419</name>
</gene>
<dbReference type="Proteomes" id="UP000003179">
    <property type="component" value="Unassembled WGS sequence"/>
</dbReference>
<sequence length="123" mass="13448">MTRTPLIDKLWDRRRADSIRFADRVRQCPRVTWSLTEPLMVVAADHPAWGRRQGTGGTSHLVAYCPVRGEVSTDPGGTRRRWATALAAQNVHGLVLGRSVLYPPDSGVVAAIDNAVHLLGAQV</sequence>
<keyword evidence="3" id="KW-1185">Reference proteome</keyword>
<name>A0ABP2K9R1_9ACTN</name>
<proteinExistence type="predicted"/>
<dbReference type="Pfam" id="PF22649">
    <property type="entry name" value="Cgl0159"/>
    <property type="match status" value="1"/>
</dbReference>
<evidence type="ECO:0000313" key="2">
    <source>
        <dbReference type="EMBL" id="EFS92475.1"/>
    </source>
</evidence>
<protein>
    <recommendedName>
        <fullName evidence="1">Cgl0159-like domain-containing protein</fullName>
    </recommendedName>
</protein>
<dbReference type="InterPro" id="IPR013785">
    <property type="entry name" value="Aldolase_TIM"/>
</dbReference>
<evidence type="ECO:0000259" key="1">
    <source>
        <dbReference type="Pfam" id="PF22649"/>
    </source>
</evidence>
<feature type="domain" description="Cgl0159-like" evidence="1">
    <location>
        <begin position="69"/>
        <end position="116"/>
    </location>
</feature>
<evidence type="ECO:0000313" key="3">
    <source>
        <dbReference type="Proteomes" id="UP000003179"/>
    </source>
</evidence>
<dbReference type="InterPro" id="IPR054574">
    <property type="entry name" value="Cgl0159_dom"/>
</dbReference>
<dbReference type="Gene3D" id="3.20.20.70">
    <property type="entry name" value="Aldolase class I"/>
    <property type="match status" value="1"/>
</dbReference>